<evidence type="ECO:0000313" key="1">
    <source>
        <dbReference type="EMBL" id="GAA3677815.1"/>
    </source>
</evidence>
<reference evidence="2" key="1">
    <citation type="journal article" date="2019" name="Int. J. Syst. Evol. Microbiol.">
        <title>The Global Catalogue of Microorganisms (GCM) 10K type strain sequencing project: providing services to taxonomists for standard genome sequencing and annotation.</title>
        <authorList>
            <consortium name="The Broad Institute Genomics Platform"/>
            <consortium name="The Broad Institute Genome Sequencing Center for Infectious Disease"/>
            <person name="Wu L."/>
            <person name="Ma J."/>
        </authorList>
    </citation>
    <scope>NUCLEOTIDE SEQUENCE [LARGE SCALE GENOMIC DNA]</scope>
    <source>
        <strain evidence="2">JCM 17494</strain>
    </source>
</reference>
<dbReference type="RefSeq" id="WP_346135527.1">
    <property type="nucleotide sequence ID" value="NZ_BAABBE010000032.1"/>
</dbReference>
<proteinExistence type="predicted"/>
<dbReference type="Proteomes" id="UP001500711">
    <property type="component" value="Unassembled WGS sequence"/>
</dbReference>
<keyword evidence="2" id="KW-1185">Reference proteome</keyword>
<protein>
    <submittedName>
        <fullName evidence="1">Uncharacterized protein</fullName>
    </submittedName>
</protein>
<name>A0ABP7C2Q6_9PSEU</name>
<evidence type="ECO:0000313" key="2">
    <source>
        <dbReference type="Proteomes" id="UP001500711"/>
    </source>
</evidence>
<dbReference type="EMBL" id="BAABBE010000032">
    <property type="protein sequence ID" value="GAA3677815.1"/>
    <property type="molecule type" value="Genomic_DNA"/>
</dbReference>
<accession>A0ABP7C2Q6</accession>
<organism evidence="1 2">
    <name type="scientific">Lentzea roselyniae</name>
    <dbReference type="NCBI Taxonomy" id="531940"/>
    <lineage>
        <taxon>Bacteria</taxon>
        <taxon>Bacillati</taxon>
        <taxon>Actinomycetota</taxon>
        <taxon>Actinomycetes</taxon>
        <taxon>Pseudonocardiales</taxon>
        <taxon>Pseudonocardiaceae</taxon>
        <taxon>Lentzea</taxon>
    </lineage>
</organism>
<sequence>MWQRRARGREPHLVAAGCPPALLVPALVRNLATVVDGRAAYCVLDDDETATVACWPAVRIEPAANLDAALAAHRATEVRSVAGGGWLMFGKRGQVSRRDRQVLEETAGWIGVAVRMERLRGDRDRSATRAARLDSELRVARERVARVRELERRRLVGSITSLAGREFADVRRKASELRGAFAGTELDPGAAGAAADRLRDALDELVGAFRTVVRGVHPAMLPERGPRAALEELAMVLRRPVRFRGDLGHRVSWEIESGLYHAAAAVLHPLTAPGGAERVVVDCARAESVLRVVMTAPGWAGPAAQLRQVLCDDAERLTVLGGTLTTTVHNGVATVSIELPERLSAPGAEAGCAPGDSLFLRVRALVERGWLAAADRAAGERWTAIAERLNRPVRVAVVGPSHSTVVGALIGARLPDSDTPAWHLHGSAAAPDSSLILLDLPGEADTALAAQLTSPVNGDAAAVDAVLCLAPADQAFRRALRLGRHRVELVEPPAPLHPRVALWSATGRTGHLSEDDARLVEEATREDASVADVVGELSGLAALKEALTRRFLTRFELIAARRALAAVREAVGDLPPNHPLVHEVERITATAHEIVELELLDELEWEAPSPNWFGPLEVCAEAVQLLGAFGTSPNQRLGLTPSADAAQLCTAAWQAASRWRARGEHLTAGPRVRAACEVLVRTCEGIAADLAPQPEPARSR</sequence>
<gene>
    <name evidence="1" type="ORF">GCM10022267_75800</name>
</gene>
<comment type="caution">
    <text evidence="1">The sequence shown here is derived from an EMBL/GenBank/DDBJ whole genome shotgun (WGS) entry which is preliminary data.</text>
</comment>